<comment type="caution">
    <text evidence="2">The sequence shown here is derived from an EMBL/GenBank/DDBJ whole genome shotgun (WGS) entry which is preliminary data.</text>
</comment>
<gene>
    <name evidence="2" type="ORF">OL497_01040</name>
</gene>
<name>A0ABT3IEY4_9BACT</name>
<evidence type="ECO:0000313" key="3">
    <source>
        <dbReference type="Proteomes" id="UP001207742"/>
    </source>
</evidence>
<accession>A0ABT3IEY4</accession>
<dbReference type="Proteomes" id="UP001207742">
    <property type="component" value="Unassembled WGS sequence"/>
</dbReference>
<reference evidence="2 3" key="1">
    <citation type="submission" date="2022-10" db="EMBL/GenBank/DDBJ databases">
        <title>Chitinophaga nivalis PC15 sp. nov., isolated from Pyeongchang county, South Korea.</title>
        <authorList>
            <person name="Trinh H.N."/>
        </authorList>
    </citation>
    <scope>NUCLEOTIDE SEQUENCE [LARGE SCALE GENOMIC DNA]</scope>
    <source>
        <strain evidence="2 3">PC14</strain>
    </source>
</reference>
<evidence type="ECO:0000256" key="1">
    <source>
        <dbReference type="SAM" id="SignalP"/>
    </source>
</evidence>
<feature type="chain" id="PRO_5045170801" description="DUF4595 domain-containing protein" evidence="1">
    <location>
        <begin position="22"/>
        <end position="270"/>
    </location>
</feature>
<dbReference type="RefSeq" id="WP_264726861.1">
    <property type="nucleotide sequence ID" value="NZ_JAPDNR010000001.1"/>
</dbReference>
<feature type="signal peptide" evidence="1">
    <location>
        <begin position="1"/>
        <end position="21"/>
    </location>
</feature>
<proteinExistence type="predicted"/>
<dbReference type="PROSITE" id="PS51257">
    <property type="entry name" value="PROKAR_LIPOPROTEIN"/>
    <property type="match status" value="1"/>
</dbReference>
<dbReference type="EMBL" id="JAPDNS010000001">
    <property type="protein sequence ID" value="MCW3482466.1"/>
    <property type="molecule type" value="Genomic_DNA"/>
</dbReference>
<evidence type="ECO:0008006" key="4">
    <source>
        <dbReference type="Google" id="ProtNLM"/>
    </source>
</evidence>
<keyword evidence="3" id="KW-1185">Reference proteome</keyword>
<organism evidence="2 3">
    <name type="scientific">Chitinophaga nivalis</name>
    <dbReference type="NCBI Taxonomy" id="2991709"/>
    <lineage>
        <taxon>Bacteria</taxon>
        <taxon>Pseudomonadati</taxon>
        <taxon>Bacteroidota</taxon>
        <taxon>Chitinophagia</taxon>
        <taxon>Chitinophagales</taxon>
        <taxon>Chitinophagaceae</taxon>
        <taxon>Chitinophaga</taxon>
    </lineage>
</organism>
<protein>
    <recommendedName>
        <fullName evidence="4">DUF4595 domain-containing protein</fullName>
    </recommendedName>
</protein>
<sequence>MKMRFTACLLFFVAVIIVSCKKEMSTPDAQPPVVTVPTASANGDQFVGWRQGLPEAYDTLFKVSYDVNKRIKSVENTTYGSIYNATYDGAGNLTVFTQIHKGVLALTVNFKYNADNLLEEFDPPMYSGSKSRYTYQYTNGILSRKTYYTVTNQKYPTTLNIWRYYTYEATNGNITSRKEYDSENKLVGETTFTYTNDKNIFRSLCMFNFINDLGLYDVASVEKFFNKNLIATETVNGVQRKFSYTYNENKQLTGLVVSYPGAIRTRTWFY</sequence>
<keyword evidence="1" id="KW-0732">Signal</keyword>
<evidence type="ECO:0000313" key="2">
    <source>
        <dbReference type="EMBL" id="MCW3482466.1"/>
    </source>
</evidence>